<keyword evidence="1" id="KW-0251">Elongation factor</keyword>
<dbReference type="InterPro" id="IPR009000">
    <property type="entry name" value="Transl_B-barrel_sf"/>
</dbReference>
<proteinExistence type="predicted"/>
<reference evidence="1 2" key="1">
    <citation type="journal article" date="2017" name="ISME J.">
        <title>Potential for microbial H2 and metal transformations associated with novel bacteria and archaea in deep terrestrial subsurface sediments.</title>
        <authorList>
            <person name="Hernsdorf A.W."/>
            <person name="Amano Y."/>
            <person name="Miyakawa K."/>
            <person name="Ise K."/>
            <person name="Suzuki Y."/>
            <person name="Anantharaman K."/>
            <person name="Probst A."/>
            <person name="Burstein D."/>
            <person name="Thomas B.C."/>
            <person name="Banfield J.F."/>
        </authorList>
    </citation>
    <scope>NUCLEOTIDE SEQUENCE [LARGE SCALE GENOMIC DNA]</scope>
    <source>
        <strain evidence="1">HGW-Actinobacteria-3</strain>
    </source>
</reference>
<sequence length="83" mass="8957">MPEQQIGKVAHYFNKIGVAAIELSGELAVGDTIHVKGHTSDWTQTVDSIQIEHDTVEKAGAGDDVGIKVDAHAHEHDIVFKVT</sequence>
<dbReference type="Gene3D" id="2.40.30.10">
    <property type="entry name" value="Translation factors"/>
    <property type="match status" value="1"/>
</dbReference>
<evidence type="ECO:0000313" key="2">
    <source>
        <dbReference type="Proteomes" id="UP000233654"/>
    </source>
</evidence>
<accession>A0A2N3G743</accession>
<comment type="caution">
    <text evidence="1">The sequence shown here is derived from an EMBL/GenBank/DDBJ whole genome shotgun (WGS) entry which is preliminary data.</text>
</comment>
<dbReference type="SUPFAM" id="SSF50447">
    <property type="entry name" value="Translation proteins"/>
    <property type="match status" value="1"/>
</dbReference>
<dbReference type="AlphaFoldDB" id="A0A2N3G743"/>
<gene>
    <name evidence="1" type="ORF">CVT63_02320</name>
</gene>
<dbReference type="GO" id="GO:0003746">
    <property type="term" value="F:translation elongation factor activity"/>
    <property type="evidence" value="ECO:0007669"/>
    <property type="project" value="UniProtKB-KW"/>
</dbReference>
<dbReference type="Proteomes" id="UP000233654">
    <property type="component" value="Unassembled WGS sequence"/>
</dbReference>
<dbReference type="EMBL" id="PHEX01000013">
    <property type="protein sequence ID" value="PKQ28531.1"/>
    <property type="molecule type" value="Genomic_DNA"/>
</dbReference>
<name>A0A2N3G743_9ACTN</name>
<organism evidence="1 2">
    <name type="scientific">Candidatus Anoxymicrobium japonicum</name>
    <dbReference type="NCBI Taxonomy" id="2013648"/>
    <lineage>
        <taxon>Bacteria</taxon>
        <taxon>Bacillati</taxon>
        <taxon>Actinomycetota</taxon>
        <taxon>Candidatus Geothermincolia</taxon>
        <taxon>Candidatus Geothermincolales</taxon>
        <taxon>Candidatus Anoxymicrobiaceae</taxon>
        <taxon>Candidatus Anoxymicrobium</taxon>
    </lineage>
</organism>
<evidence type="ECO:0000313" key="1">
    <source>
        <dbReference type="EMBL" id="PKQ28531.1"/>
    </source>
</evidence>
<keyword evidence="1" id="KW-0648">Protein biosynthesis</keyword>
<protein>
    <submittedName>
        <fullName evidence="1">Translation elongation factor-like protein</fullName>
    </submittedName>
</protein>